<dbReference type="InterPro" id="IPR000308">
    <property type="entry name" value="14-3-3"/>
</dbReference>
<name>A0ABR2JZD1_9EUKA</name>
<protein>
    <recommendedName>
        <fullName evidence="2">14-3-3 domain-containing protein</fullName>
    </recommendedName>
</protein>
<dbReference type="InterPro" id="IPR036815">
    <property type="entry name" value="14-3-3_dom_sf"/>
</dbReference>
<dbReference type="Gene3D" id="1.20.190.20">
    <property type="entry name" value="14-3-3 domain"/>
    <property type="match status" value="1"/>
</dbReference>
<accession>A0ABR2JZD1</accession>
<dbReference type="PANTHER" id="PTHR18860">
    <property type="entry name" value="14-3-3 PROTEIN"/>
    <property type="match status" value="1"/>
</dbReference>
<dbReference type="InterPro" id="IPR023410">
    <property type="entry name" value="14-3-3_domain"/>
</dbReference>
<evidence type="ECO:0000313" key="3">
    <source>
        <dbReference type="EMBL" id="KAK8883205.1"/>
    </source>
</evidence>
<dbReference type="EMBL" id="JAPFFF010000009">
    <property type="protein sequence ID" value="KAK8883205.1"/>
    <property type="molecule type" value="Genomic_DNA"/>
</dbReference>
<evidence type="ECO:0000313" key="4">
    <source>
        <dbReference type="Proteomes" id="UP001470230"/>
    </source>
</evidence>
<gene>
    <name evidence="3" type="ORF">M9Y10_045856</name>
</gene>
<organism evidence="3 4">
    <name type="scientific">Tritrichomonas musculus</name>
    <dbReference type="NCBI Taxonomy" id="1915356"/>
    <lineage>
        <taxon>Eukaryota</taxon>
        <taxon>Metamonada</taxon>
        <taxon>Parabasalia</taxon>
        <taxon>Tritrichomonadida</taxon>
        <taxon>Tritrichomonadidae</taxon>
        <taxon>Tritrichomonas</taxon>
    </lineage>
</organism>
<comment type="caution">
    <text evidence="3">The sequence shown here is derived from an EMBL/GenBank/DDBJ whole genome shotgun (WGS) entry which is preliminary data.</text>
</comment>
<sequence length="232" mass="27114">MFEADNRVNIYLAHVFYDAGRVNDAADIIRQLVDAKYTLQPEDRMLVINIWLSIINPHRNAILNIKEIPKPCDNIHIAMSQLIEILNQRLDEIISIIKTQILPQFADEEGKVIYYKYLADFERYKLGCVDSSQIPQLANDSRTYYVKAIDILKSQTNQNIELLMSTYLNFSILLADHLNLKDKALDTLTQQHHDLSVSLEKYPMEIRQRLQDLIDLMAENIQRWKPQQENDV</sequence>
<reference evidence="3 4" key="1">
    <citation type="submission" date="2024-04" db="EMBL/GenBank/DDBJ databases">
        <title>Tritrichomonas musculus Genome.</title>
        <authorList>
            <person name="Alves-Ferreira E."/>
            <person name="Grigg M."/>
            <person name="Lorenzi H."/>
            <person name="Galac M."/>
        </authorList>
    </citation>
    <scope>NUCLEOTIDE SEQUENCE [LARGE SCALE GENOMIC DNA]</scope>
    <source>
        <strain evidence="3 4">EAF2021</strain>
    </source>
</reference>
<evidence type="ECO:0000259" key="2">
    <source>
        <dbReference type="Pfam" id="PF00244"/>
    </source>
</evidence>
<feature type="domain" description="14-3-3" evidence="2">
    <location>
        <begin position="13"/>
        <end position="225"/>
    </location>
</feature>
<dbReference type="SUPFAM" id="SSF48445">
    <property type="entry name" value="14-3-3 protein"/>
    <property type="match status" value="1"/>
</dbReference>
<dbReference type="Pfam" id="PF00244">
    <property type="entry name" value="14-3-3"/>
    <property type="match status" value="1"/>
</dbReference>
<evidence type="ECO:0000256" key="1">
    <source>
        <dbReference type="ARBA" id="ARBA00006141"/>
    </source>
</evidence>
<dbReference type="Proteomes" id="UP001470230">
    <property type="component" value="Unassembled WGS sequence"/>
</dbReference>
<proteinExistence type="inferred from homology"/>
<keyword evidence="4" id="KW-1185">Reference proteome</keyword>
<comment type="similarity">
    <text evidence="1">Belongs to the 14-3-3 family.</text>
</comment>